<keyword evidence="1" id="KW-0472">Membrane</keyword>
<dbReference type="EMBL" id="AE017355">
    <property type="protein sequence ID" value="AAT59550.1"/>
    <property type="molecule type" value="Genomic_DNA"/>
</dbReference>
<dbReference type="HOGENOM" id="CLU_805751_0_0_9"/>
<dbReference type="RefSeq" id="WP_000871594.1">
    <property type="nucleotide sequence ID" value="NC_005957.1"/>
</dbReference>
<reference evidence="2 3" key="1">
    <citation type="journal article" date="2006" name="J. Bacteriol.">
        <title>Pathogenomic sequence analysis of Bacillus cereus and Bacillus thuringiensis isolates closely related to Bacillus anthracis.</title>
        <authorList>
            <person name="Han C.S."/>
            <person name="Xie G."/>
            <person name="Challacombe J.F."/>
            <person name="Altherr M.R."/>
            <person name="Bhotika S.S."/>
            <person name="Brown N."/>
            <person name="Bruce D."/>
            <person name="Campbell C.S."/>
            <person name="Campbell M.L."/>
            <person name="Chen J."/>
            <person name="Chertkov O."/>
            <person name="Cleland C."/>
            <person name="Dimitrijevic M."/>
            <person name="Doggett N.A."/>
            <person name="Fawcett J.J."/>
            <person name="Glavina T."/>
            <person name="Goodwin L.A."/>
            <person name="Green L.D."/>
            <person name="Hill K.K."/>
            <person name="Hitchcock P."/>
            <person name="Jackson P.J."/>
            <person name="Keim P."/>
            <person name="Kewalramani A.R."/>
            <person name="Longmire J."/>
            <person name="Lucas S."/>
            <person name="Malfatti S."/>
            <person name="McMurry K."/>
            <person name="Meincke L.J."/>
            <person name="Misra M."/>
            <person name="Moseman B.L."/>
            <person name="Mundt M."/>
            <person name="Munk A.C."/>
            <person name="Okinaka R.T."/>
            <person name="Parson-Quintana B."/>
            <person name="Reilly L.P."/>
            <person name="Richardson P."/>
            <person name="Robinson D.L."/>
            <person name="Rubin E."/>
            <person name="Saunders E."/>
            <person name="Tapia R."/>
            <person name="Tesmer J.G."/>
            <person name="Thayer N."/>
            <person name="Thompson L.S."/>
            <person name="Tice H."/>
            <person name="Ticknor L.O."/>
            <person name="Wills P.L."/>
            <person name="Brettin T.S."/>
            <person name="Gilna P."/>
        </authorList>
    </citation>
    <scope>NUCLEOTIDE SEQUENCE [LARGE SCALE GENOMIC DNA]</scope>
    <source>
        <strain evidence="2 3">97-27</strain>
    </source>
</reference>
<feature type="transmembrane region" description="Helical" evidence="1">
    <location>
        <begin position="12"/>
        <end position="33"/>
    </location>
</feature>
<sequence>MKWLKKFTIEDIILSAYIIIFTLMFSMATTYFIKTNEIDKITNDFYSQNNIPFHLKGGNGQLNLKEFSNKMHEKDFILFKENVGQIPYIKGVYKSGNIETPPLVSGRFFQKEDFYQNKNIAVVGRDCDDIIKKNGKNYFKLHDTYFEIIGIMGTDFKTKLDKMVYLNLDAVLSLENEHYGAYVLDGNKDIRFTFNALKYYIDPSVSIEKANKETTGTSRLFEDKVQHLGLVILFILAVLSMSVLIFNYWLYKKRILISIQHVIGHSVMNIYMNLLKKHLLILITSYFLSTVIFVVFNQHNFIMHLNKYVYYLCIGILILCIYHFLLCIISMLIYSSKKTLKVLK</sequence>
<feature type="transmembrane region" description="Helical" evidence="1">
    <location>
        <begin position="279"/>
        <end position="296"/>
    </location>
</feature>
<evidence type="ECO:0000313" key="3">
    <source>
        <dbReference type="Proteomes" id="UP000001301"/>
    </source>
</evidence>
<evidence type="ECO:0008006" key="4">
    <source>
        <dbReference type="Google" id="ProtNLM"/>
    </source>
</evidence>
<evidence type="ECO:0000313" key="2">
    <source>
        <dbReference type="EMBL" id="AAT59550.1"/>
    </source>
</evidence>
<dbReference type="AlphaFoldDB" id="Q6HKJ5"/>
<dbReference type="Proteomes" id="UP000001301">
    <property type="component" value="Chromosome"/>
</dbReference>
<dbReference type="PATRIC" id="fig|281309.8.peg.1684"/>
<feature type="transmembrane region" description="Helical" evidence="1">
    <location>
        <begin position="308"/>
        <end position="334"/>
    </location>
</feature>
<name>Q6HKJ5_BACHK</name>
<feature type="transmembrane region" description="Helical" evidence="1">
    <location>
        <begin position="228"/>
        <end position="249"/>
    </location>
</feature>
<keyword evidence="1" id="KW-1133">Transmembrane helix</keyword>
<protein>
    <recommendedName>
        <fullName evidence="4">ABC transporter permease</fullName>
    </recommendedName>
</protein>
<dbReference type="KEGG" id="btk:BT9727_1599"/>
<proteinExistence type="predicted"/>
<gene>
    <name evidence="2" type="ordered locus">BT9727_1599</name>
</gene>
<evidence type="ECO:0000256" key="1">
    <source>
        <dbReference type="SAM" id="Phobius"/>
    </source>
</evidence>
<organism evidence="2 3">
    <name type="scientific">Bacillus thuringiensis subsp. konkukian (strain 97-27)</name>
    <dbReference type="NCBI Taxonomy" id="281309"/>
    <lineage>
        <taxon>Bacteria</taxon>
        <taxon>Bacillati</taxon>
        <taxon>Bacillota</taxon>
        <taxon>Bacilli</taxon>
        <taxon>Bacillales</taxon>
        <taxon>Bacillaceae</taxon>
        <taxon>Bacillus</taxon>
        <taxon>Bacillus cereus group</taxon>
    </lineage>
</organism>
<keyword evidence="1" id="KW-0812">Transmembrane</keyword>
<accession>Q6HKJ5</accession>